<organism evidence="1 2">
    <name type="scientific">Actinomadura miaoliensis</name>
    <dbReference type="NCBI Taxonomy" id="430685"/>
    <lineage>
        <taxon>Bacteria</taxon>
        <taxon>Bacillati</taxon>
        <taxon>Actinomycetota</taxon>
        <taxon>Actinomycetes</taxon>
        <taxon>Streptosporangiales</taxon>
        <taxon>Thermomonosporaceae</taxon>
        <taxon>Actinomadura</taxon>
    </lineage>
</organism>
<keyword evidence="2" id="KW-1185">Reference proteome</keyword>
<name>A0ABP7W092_9ACTN</name>
<sequence>MGVWVYVRGWLEFHGQEAEAERIISENGEGWTFPDGGWLDAACYARAVRAQHVDELLAQIRRVAALPPNEDGDRVCGLFLAFHEEEGQAEWQVRDGRVVVGPGPERYDYLWR</sequence>
<accession>A0ABP7W092</accession>
<evidence type="ECO:0000313" key="1">
    <source>
        <dbReference type="EMBL" id="GAA4076653.1"/>
    </source>
</evidence>
<dbReference type="Proteomes" id="UP001500683">
    <property type="component" value="Unassembled WGS sequence"/>
</dbReference>
<gene>
    <name evidence="1" type="ORF">GCM10022214_37570</name>
</gene>
<comment type="caution">
    <text evidence="1">The sequence shown here is derived from an EMBL/GenBank/DDBJ whole genome shotgun (WGS) entry which is preliminary data.</text>
</comment>
<reference evidence="2" key="1">
    <citation type="journal article" date="2019" name="Int. J. Syst. Evol. Microbiol.">
        <title>The Global Catalogue of Microorganisms (GCM) 10K type strain sequencing project: providing services to taxonomists for standard genome sequencing and annotation.</title>
        <authorList>
            <consortium name="The Broad Institute Genomics Platform"/>
            <consortium name="The Broad Institute Genome Sequencing Center for Infectious Disease"/>
            <person name="Wu L."/>
            <person name="Ma J."/>
        </authorList>
    </citation>
    <scope>NUCLEOTIDE SEQUENCE [LARGE SCALE GENOMIC DNA]</scope>
    <source>
        <strain evidence="2">JCM 16702</strain>
    </source>
</reference>
<proteinExistence type="predicted"/>
<dbReference type="RefSeq" id="WP_344948818.1">
    <property type="nucleotide sequence ID" value="NZ_BAAAZG010000022.1"/>
</dbReference>
<evidence type="ECO:0000313" key="2">
    <source>
        <dbReference type="Proteomes" id="UP001500683"/>
    </source>
</evidence>
<dbReference type="EMBL" id="BAAAZG010000022">
    <property type="protein sequence ID" value="GAA4076653.1"/>
    <property type="molecule type" value="Genomic_DNA"/>
</dbReference>
<protein>
    <submittedName>
        <fullName evidence="1">Uncharacterized protein</fullName>
    </submittedName>
</protein>